<proteinExistence type="predicted"/>
<dbReference type="EMBL" id="VEWN01000017">
    <property type="protein sequence ID" value="KAA1053186.1"/>
    <property type="molecule type" value="Genomic_DNA"/>
</dbReference>
<comment type="caution">
    <text evidence="1">The sequence shown here is derived from an EMBL/GenBank/DDBJ whole genome shotgun (WGS) entry which is preliminary data.</text>
</comment>
<accession>A0A5B0KN00</accession>
<organism evidence="1 2">
    <name type="scientific">Azospirillum argentinense</name>
    <dbReference type="NCBI Taxonomy" id="2970906"/>
    <lineage>
        <taxon>Bacteria</taxon>
        <taxon>Pseudomonadati</taxon>
        <taxon>Pseudomonadota</taxon>
        <taxon>Alphaproteobacteria</taxon>
        <taxon>Rhodospirillales</taxon>
        <taxon>Azospirillaceae</taxon>
        <taxon>Azospirillum</taxon>
    </lineage>
</organism>
<gene>
    <name evidence="1" type="ORF">FH063_003105</name>
</gene>
<name>A0A5B0KN00_9PROT</name>
<evidence type="ECO:0000313" key="2">
    <source>
        <dbReference type="Proteomes" id="UP000325333"/>
    </source>
</evidence>
<dbReference type="Proteomes" id="UP000325333">
    <property type="component" value="Unassembled WGS sequence"/>
</dbReference>
<protein>
    <submittedName>
        <fullName evidence="1">Uncharacterized protein</fullName>
    </submittedName>
</protein>
<evidence type="ECO:0000313" key="1">
    <source>
        <dbReference type="EMBL" id="KAA1053186.1"/>
    </source>
</evidence>
<sequence length="279" mass="30364">MVRAAVQRQPDTGARYRSAVFSRWDLLATVSTELLLQGHDITAPWPPPRSEQPRAHCTGRVRQPKVPSLFDRDLHTVTLIARIVAHQQFSMAQRTEPGHDARGTGARCLAFRGAAMGEVIQLASRRRQKAPTAPSRSAAPLAADLLGRLANGELRCIGMHALPGRGHKVDLDLWNGVHLTFTSEAVKLPPERIELALRATAAQLRQQAAEGGIFNEGPFRGRWLEAAHGLTAFIQLSNGTAACTNAVEDAAEALLGFQAAMKLWAAAWDTAEGRQRVGW</sequence>
<reference evidence="1 2" key="1">
    <citation type="submission" date="2019-07" db="EMBL/GenBank/DDBJ databases">
        <title>Genome sequencing of the stress-tolerant strain Azospirillum brasilense Az19.</title>
        <authorList>
            <person name="Maroniche G.A."/>
            <person name="Garcia J.E."/>
            <person name="Pagnussat L."/>
            <person name="Amenta M."/>
            <person name="Creus C.M."/>
        </authorList>
    </citation>
    <scope>NUCLEOTIDE SEQUENCE [LARGE SCALE GENOMIC DNA]</scope>
    <source>
        <strain evidence="1 2">Az19</strain>
    </source>
</reference>
<dbReference type="AlphaFoldDB" id="A0A5B0KN00"/>